<sequence>MNGLCIIKAKYLVAELMAIGVSFSYYEDDSVLLGTAAYVNQRDIPKDMVDCVNEIVRLLDKDRHVTARDITRFVNGSLRQYYSARGWDSVSRVLPRVRRKNPEKGKAKSKGEAQEALYDNNIKREDESQNADYGIPLSELAGPSCSPSVKEEPTADAVTVAPIPSPDLVRPLPRLAKTDAGLLQHSFIVDGEALLKLFQFCPQCGQKLETDGAVRLVMDGAAPMVQYVCDRCSSQEEPII</sequence>
<evidence type="ECO:0000313" key="3">
    <source>
        <dbReference type="Proteomes" id="UP000053660"/>
    </source>
</evidence>
<evidence type="ECO:0000313" key="2">
    <source>
        <dbReference type="EMBL" id="KHJ91010.1"/>
    </source>
</evidence>
<protein>
    <submittedName>
        <fullName evidence="2">Uncharacterized protein</fullName>
    </submittedName>
</protein>
<keyword evidence="3" id="KW-1185">Reference proteome</keyword>
<feature type="region of interest" description="Disordered" evidence="1">
    <location>
        <begin position="98"/>
        <end position="123"/>
    </location>
</feature>
<feature type="compositionally biased region" description="Basic and acidic residues" evidence="1">
    <location>
        <begin position="100"/>
        <end position="113"/>
    </location>
</feature>
<accession>A0A0B1T6I1</accession>
<proteinExistence type="predicted"/>
<feature type="non-terminal residue" evidence="2">
    <location>
        <position position="240"/>
    </location>
</feature>
<dbReference type="OrthoDB" id="5830942at2759"/>
<gene>
    <name evidence="2" type="ORF">OESDEN_09130</name>
</gene>
<name>A0A0B1T6I1_OESDE</name>
<dbReference type="EMBL" id="KN552434">
    <property type="protein sequence ID" value="KHJ91010.1"/>
    <property type="molecule type" value="Genomic_DNA"/>
</dbReference>
<evidence type="ECO:0000256" key="1">
    <source>
        <dbReference type="SAM" id="MobiDB-lite"/>
    </source>
</evidence>
<dbReference type="AlphaFoldDB" id="A0A0B1T6I1"/>
<organism evidence="2 3">
    <name type="scientific">Oesophagostomum dentatum</name>
    <name type="common">Nodular worm</name>
    <dbReference type="NCBI Taxonomy" id="61180"/>
    <lineage>
        <taxon>Eukaryota</taxon>
        <taxon>Metazoa</taxon>
        <taxon>Ecdysozoa</taxon>
        <taxon>Nematoda</taxon>
        <taxon>Chromadorea</taxon>
        <taxon>Rhabditida</taxon>
        <taxon>Rhabditina</taxon>
        <taxon>Rhabditomorpha</taxon>
        <taxon>Strongyloidea</taxon>
        <taxon>Strongylidae</taxon>
        <taxon>Oesophagostomum</taxon>
    </lineage>
</organism>
<dbReference type="Proteomes" id="UP000053660">
    <property type="component" value="Unassembled WGS sequence"/>
</dbReference>
<reference evidence="2 3" key="1">
    <citation type="submission" date="2014-03" db="EMBL/GenBank/DDBJ databases">
        <title>Draft genome of the hookworm Oesophagostomum dentatum.</title>
        <authorList>
            <person name="Mitreva M."/>
        </authorList>
    </citation>
    <scope>NUCLEOTIDE SEQUENCE [LARGE SCALE GENOMIC DNA]</scope>
    <source>
        <strain evidence="2 3">OD-Hann</strain>
    </source>
</reference>